<sequence>MKFAIFVSAIFGAALSDALWAEFCDDFECNVNCGESVHIEDPGCLANEGNRHSVKFHGEIIGINYMSWHPGPNCDCQEGCLTIDRETPMCLILTGSLVAQSYSFGSGSCYDPQSYNNCPGSKLLDGNGTVFHA</sequence>
<evidence type="ECO:0000313" key="1">
    <source>
        <dbReference type="EMBL" id="KAI6084395.1"/>
    </source>
</evidence>
<proteinExistence type="predicted"/>
<accession>A0ACC0CVT2</accession>
<dbReference type="Proteomes" id="UP001497680">
    <property type="component" value="Unassembled WGS sequence"/>
</dbReference>
<name>A0ACC0CVT2_9PEZI</name>
<organism evidence="1 2">
    <name type="scientific">Hypoxylon rubiginosum</name>
    <dbReference type="NCBI Taxonomy" id="110542"/>
    <lineage>
        <taxon>Eukaryota</taxon>
        <taxon>Fungi</taxon>
        <taxon>Dikarya</taxon>
        <taxon>Ascomycota</taxon>
        <taxon>Pezizomycotina</taxon>
        <taxon>Sordariomycetes</taxon>
        <taxon>Xylariomycetidae</taxon>
        <taxon>Xylariales</taxon>
        <taxon>Hypoxylaceae</taxon>
        <taxon>Hypoxylon</taxon>
    </lineage>
</organism>
<protein>
    <submittedName>
        <fullName evidence="1">Uncharacterized protein</fullName>
    </submittedName>
</protein>
<dbReference type="EMBL" id="MU394337">
    <property type="protein sequence ID" value="KAI6084395.1"/>
    <property type="molecule type" value="Genomic_DNA"/>
</dbReference>
<keyword evidence="2" id="KW-1185">Reference proteome</keyword>
<gene>
    <name evidence="1" type="ORF">F4821DRAFT_170107</name>
</gene>
<comment type="caution">
    <text evidence="1">The sequence shown here is derived from an EMBL/GenBank/DDBJ whole genome shotgun (WGS) entry which is preliminary data.</text>
</comment>
<reference evidence="1 2" key="1">
    <citation type="journal article" date="2022" name="New Phytol.">
        <title>Ecological generalism drives hyperdiversity of secondary metabolite gene clusters in xylarialean endophytes.</title>
        <authorList>
            <person name="Franco M.E.E."/>
            <person name="Wisecaver J.H."/>
            <person name="Arnold A.E."/>
            <person name="Ju Y.M."/>
            <person name="Slot J.C."/>
            <person name="Ahrendt S."/>
            <person name="Moore L.P."/>
            <person name="Eastman K.E."/>
            <person name="Scott K."/>
            <person name="Konkel Z."/>
            <person name="Mondo S.J."/>
            <person name="Kuo A."/>
            <person name="Hayes R.D."/>
            <person name="Haridas S."/>
            <person name="Andreopoulos B."/>
            <person name="Riley R."/>
            <person name="LaButti K."/>
            <person name="Pangilinan J."/>
            <person name="Lipzen A."/>
            <person name="Amirebrahimi M."/>
            <person name="Yan J."/>
            <person name="Adam C."/>
            <person name="Keymanesh K."/>
            <person name="Ng V."/>
            <person name="Louie K."/>
            <person name="Northen T."/>
            <person name="Drula E."/>
            <person name="Henrissat B."/>
            <person name="Hsieh H.M."/>
            <person name="Youens-Clark K."/>
            <person name="Lutzoni F."/>
            <person name="Miadlikowska J."/>
            <person name="Eastwood D.C."/>
            <person name="Hamelin R.C."/>
            <person name="Grigoriev I.V."/>
            <person name="U'Ren J.M."/>
        </authorList>
    </citation>
    <scope>NUCLEOTIDE SEQUENCE [LARGE SCALE GENOMIC DNA]</scope>
    <source>
        <strain evidence="1 2">ER1909</strain>
    </source>
</reference>
<evidence type="ECO:0000313" key="2">
    <source>
        <dbReference type="Proteomes" id="UP001497680"/>
    </source>
</evidence>